<dbReference type="EMBL" id="JANF02000048">
    <property type="protein sequence ID" value="KER36688.1"/>
    <property type="molecule type" value="Genomic_DNA"/>
</dbReference>
<dbReference type="AlphaFoldDB" id="A0A8E0WTL8"/>
<organism evidence="1 2">
    <name type="scientific">Sphingobium indicum F2</name>
    <dbReference type="NCBI Taxonomy" id="1450518"/>
    <lineage>
        <taxon>Bacteria</taxon>
        <taxon>Pseudomonadati</taxon>
        <taxon>Pseudomonadota</taxon>
        <taxon>Alphaproteobacteria</taxon>
        <taxon>Sphingomonadales</taxon>
        <taxon>Sphingomonadaceae</taxon>
        <taxon>Sphingobium</taxon>
    </lineage>
</organism>
<gene>
    <name evidence="1" type="ORF">AL00_09445</name>
</gene>
<dbReference type="RefSeq" id="WP_020820929.1">
    <property type="nucleotide sequence ID" value="NZ_JANF02000048.1"/>
</dbReference>
<evidence type="ECO:0000313" key="2">
    <source>
        <dbReference type="Proteomes" id="UP000028135"/>
    </source>
</evidence>
<dbReference type="Proteomes" id="UP000028135">
    <property type="component" value="Unassembled WGS sequence"/>
</dbReference>
<protein>
    <submittedName>
        <fullName evidence="1">Uncharacterized protein</fullName>
    </submittedName>
</protein>
<name>A0A8E0WTL8_9SPHN</name>
<comment type="caution">
    <text evidence="1">The sequence shown here is derived from an EMBL/GenBank/DDBJ whole genome shotgun (WGS) entry which is preliminary data.</text>
</comment>
<sequence length="152" mass="16469">MTKRRAPLSIDAALARIAGQLEGGWQEMATVTGYGERTVRGWGDVDREEQINMPSAIRLDVAYQAAGGIGAPIFEAYGDMVRAAQAEAFGDRQELHLEAIRLIKENGEAETAVLEAALPGAGPAEEAKAQKELLEVRSFVDRLLLRLGRKPP</sequence>
<accession>A0A8E0WTL8</accession>
<proteinExistence type="predicted"/>
<evidence type="ECO:0000313" key="1">
    <source>
        <dbReference type="EMBL" id="KER36688.1"/>
    </source>
</evidence>
<reference evidence="1 2" key="1">
    <citation type="submission" date="2014-05" db="EMBL/GenBank/DDBJ databases">
        <title>Genome Announcement of Sphingobium lucknowense F2.</title>
        <authorList>
            <person name="Lal R."/>
            <person name="Negi V."/>
            <person name="Lata P."/>
            <person name="Sangwan N."/>
            <person name="Gupta S.K."/>
            <person name="Rao D.L.N."/>
            <person name="Das S."/>
        </authorList>
    </citation>
    <scope>NUCLEOTIDE SEQUENCE [LARGE SCALE GENOMIC DNA]</scope>
    <source>
        <strain evidence="1 2">F2</strain>
    </source>
</reference>